<evidence type="ECO:0000256" key="1">
    <source>
        <dbReference type="ARBA" id="ARBA00022729"/>
    </source>
</evidence>
<dbReference type="PRINTS" id="PR01607">
    <property type="entry name" value="APYRASEFAMLY"/>
</dbReference>
<evidence type="ECO:0000256" key="2">
    <source>
        <dbReference type="RuleBase" id="RU362119"/>
    </source>
</evidence>
<dbReference type="EMBL" id="JAGGLD010000009">
    <property type="protein sequence ID" value="MBP2002581.1"/>
    <property type="molecule type" value="Genomic_DNA"/>
</dbReference>
<evidence type="ECO:0000313" key="6">
    <source>
        <dbReference type="Proteomes" id="UP001519288"/>
    </source>
</evidence>
<reference evidence="5 6" key="1">
    <citation type="submission" date="2021-03" db="EMBL/GenBank/DDBJ databases">
        <title>Genomic Encyclopedia of Type Strains, Phase IV (KMG-IV): sequencing the most valuable type-strain genomes for metagenomic binning, comparative biology and taxonomic classification.</title>
        <authorList>
            <person name="Goeker M."/>
        </authorList>
    </citation>
    <scope>NUCLEOTIDE SEQUENCE [LARGE SCALE GENOMIC DNA]</scope>
    <source>
        <strain evidence="5 6">DSM 26806</strain>
    </source>
</reference>
<organism evidence="5 6">
    <name type="scientific">Paenibacillus shirakamiensis</name>
    <dbReference type="NCBI Taxonomy" id="1265935"/>
    <lineage>
        <taxon>Bacteria</taxon>
        <taxon>Bacillati</taxon>
        <taxon>Bacillota</taxon>
        <taxon>Bacilli</taxon>
        <taxon>Bacillales</taxon>
        <taxon>Paenibacillaceae</taxon>
        <taxon>Paenibacillus</taxon>
    </lineage>
</organism>
<dbReference type="InterPro" id="IPR006146">
    <property type="entry name" value="5'-Nucleotdase_CS"/>
</dbReference>
<dbReference type="InterPro" id="IPR008334">
    <property type="entry name" value="5'-Nucleotdase_C"/>
</dbReference>
<dbReference type="Pfam" id="PF00149">
    <property type="entry name" value="Metallophos"/>
    <property type="match status" value="1"/>
</dbReference>
<dbReference type="InterPro" id="IPR004843">
    <property type="entry name" value="Calcineurin-like_PHP"/>
</dbReference>
<keyword evidence="2" id="KW-0378">Hydrolase</keyword>
<dbReference type="Proteomes" id="UP001519288">
    <property type="component" value="Unassembled WGS sequence"/>
</dbReference>
<accession>A0ABS4JLK0</accession>
<evidence type="ECO:0000313" key="5">
    <source>
        <dbReference type="EMBL" id="MBP2002581.1"/>
    </source>
</evidence>
<proteinExistence type="inferred from homology"/>
<comment type="similarity">
    <text evidence="2">Belongs to the 5'-nucleotidase family.</text>
</comment>
<dbReference type="PANTHER" id="PTHR11575">
    <property type="entry name" value="5'-NUCLEOTIDASE-RELATED"/>
    <property type="match status" value="1"/>
</dbReference>
<dbReference type="Pfam" id="PF02872">
    <property type="entry name" value="5_nucleotid_C"/>
    <property type="match status" value="1"/>
</dbReference>
<dbReference type="SUPFAM" id="SSF56300">
    <property type="entry name" value="Metallo-dependent phosphatases"/>
    <property type="match status" value="1"/>
</dbReference>
<gene>
    <name evidence="5" type="ORF">J2Z69_003667</name>
</gene>
<keyword evidence="6" id="KW-1185">Reference proteome</keyword>
<protein>
    <submittedName>
        <fullName evidence="5">2',3'-cyclic-nucleotide 2'-phosphodiesterase (5'-nucleotidase family)</fullName>
    </submittedName>
</protein>
<dbReference type="InterPro" id="IPR006179">
    <property type="entry name" value="5_nucleotidase/apyrase"/>
</dbReference>
<dbReference type="Gene3D" id="3.90.780.10">
    <property type="entry name" value="5'-Nucleotidase, C-terminal domain"/>
    <property type="match status" value="1"/>
</dbReference>
<dbReference type="InterPro" id="IPR036907">
    <property type="entry name" value="5'-Nucleotdase_C_sf"/>
</dbReference>
<dbReference type="PANTHER" id="PTHR11575:SF23">
    <property type="entry name" value="5-NUCLEOTIDASE FAMILY PROTEIN"/>
    <property type="match status" value="1"/>
</dbReference>
<feature type="domain" description="Calcineurin-like phosphoesterase" evidence="3">
    <location>
        <begin position="9"/>
        <end position="205"/>
    </location>
</feature>
<comment type="caution">
    <text evidence="5">The sequence shown here is derived from an EMBL/GenBank/DDBJ whole genome shotgun (WGS) entry which is preliminary data.</text>
</comment>
<dbReference type="PROSITE" id="PS00785">
    <property type="entry name" value="5_NUCLEOTIDASE_1"/>
    <property type="match status" value="1"/>
</dbReference>
<keyword evidence="1" id="KW-0732">Signal</keyword>
<dbReference type="Gene3D" id="3.60.21.10">
    <property type="match status" value="1"/>
</dbReference>
<dbReference type="CDD" id="cd00845">
    <property type="entry name" value="MPP_UshA_N_like"/>
    <property type="match status" value="1"/>
</dbReference>
<feature type="domain" description="5'-Nucleotidase C-terminal" evidence="4">
    <location>
        <begin position="290"/>
        <end position="427"/>
    </location>
</feature>
<evidence type="ECO:0000259" key="3">
    <source>
        <dbReference type="Pfam" id="PF00149"/>
    </source>
</evidence>
<name>A0ABS4JLK0_9BACL</name>
<keyword evidence="2" id="KW-0547">Nucleotide-binding</keyword>
<sequence>MKSNQEMLTIVHTNDLHSHFEAMPRIAQMIQDERHSTTEHMLVFDIGDHMDRMALETEGSKGQANIDVMNLMNYDAVTIGNNEGLTFTAEMLEQAYAGLTCPVVCCNIHEAHTELPPLWMNRHVLLQKGSIRFGVIGATAPYPDFYDLLGWTVLDPLESIRSQVEQIRSEVDLIVILSHLGLPTDKELAMHVPGIDLILGGHTHHLLEKSLVVGETTLAAAEKFGHYLGKVILQKNNLTGQAYIVSGQSIPVVAGPEDILVKQSIAMHREQAMVQMNHTVAITNHVLSIDYNVESPFPNLLAQAVRRFTQSEISLVNSGQLLGELHQGDITERDLHALCPSPINPCRMYLKGEDILYSLEQSLLPEFTQKVIYGFGFRGKVLGGIAVDGIEVLYDPLAPPYERILEVSLQGVPLQKEKEYIVGTLDMFTFGIGYERLKQGTQREYILPEFLRDLLRLELQIPGAVEASYLERWIPKNKCEFM</sequence>
<dbReference type="SUPFAM" id="SSF55816">
    <property type="entry name" value="5'-nucleotidase (syn. UDP-sugar hydrolase), C-terminal domain"/>
    <property type="match status" value="1"/>
</dbReference>
<dbReference type="InterPro" id="IPR029052">
    <property type="entry name" value="Metallo-depent_PP-like"/>
</dbReference>
<evidence type="ECO:0000259" key="4">
    <source>
        <dbReference type="Pfam" id="PF02872"/>
    </source>
</evidence>